<dbReference type="Proteomes" id="UP000800092">
    <property type="component" value="Unassembled WGS sequence"/>
</dbReference>
<evidence type="ECO:0000256" key="1">
    <source>
        <dbReference type="SAM" id="MobiDB-lite"/>
    </source>
</evidence>
<accession>A0A6A6H063</accession>
<sequence length="93" mass="10217">MSFHLLSRRRRRLRPVSVLNAQSPASISIYRIAVSAASSFQVTSPIFVLGLIPTRSAATRVPNHESSVYQPRSHRSLTHDGPVLCHVNSPKGS</sequence>
<dbReference type="AlphaFoldDB" id="A0A6A6H063"/>
<reference evidence="2" key="1">
    <citation type="journal article" date="2020" name="Stud. Mycol.">
        <title>101 Dothideomycetes genomes: a test case for predicting lifestyles and emergence of pathogens.</title>
        <authorList>
            <person name="Haridas S."/>
            <person name="Albert R."/>
            <person name="Binder M."/>
            <person name="Bloem J."/>
            <person name="Labutti K."/>
            <person name="Salamov A."/>
            <person name="Andreopoulos B."/>
            <person name="Baker S."/>
            <person name="Barry K."/>
            <person name="Bills G."/>
            <person name="Bluhm B."/>
            <person name="Cannon C."/>
            <person name="Castanera R."/>
            <person name="Culley D."/>
            <person name="Daum C."/>
            <person name="Ezra D."/>
            <person name="Gonzalez J."/>
            <person name="Henrissat B."/>
            <person name="Kuo A."/>
            <person name="Liang C."/>
            <person name="Lipzen A."/>
            <person name="Lutzoni F."/>
            <person name="Magnuson J."/>
            <person name="Mondo S."/>
            <person name="Nolan M."/>
            <person name="Ohm R."/>
            <person name="Pangilinan J."/>
            <person name="Park H.-J."/>
            <person name="Ramirez L."/>
            <person name="Alfaro M."/>
            <person name="Sun H."/>
            <person name="Tritt A."/>
            <person name="Yoshinaga Y."/>
            <person name="Zwiers L.-H."/>
            <person name="Turgeon B."/>
            <person name="Goodwin S."/>
            <person name="Spatafora J."/>
            <person name="Crous P."/>
            <person name="Grigoriev I."/>
        </authorList>
    </citation>
    <scope>NUCLEOTIDE SEQUENCE</scope>
    <source>
        <strain evidence="2">Tuck. ex Michener</strain>
    </source>
</reference>
<proteinExistence type="predicted"/>
<organism evidence="2 3">
    <name type="scientific">Viridothelium virens</name>
    <name type="common">Speckled blister lichen</name>
    <name type="synonym">Trypethelium virens</name>
    <dbReference type="NCBI Taxonomy" id="1048519"/>
    <lineage>
        <taxon>Eukaryota</taxon>
        <taxon>Fungi</taxon>
        <taxon>Dikarya</taxon>
        <taxon>Ascomycota</taxon>
        <taxon>Pezizomycotina</taxon>
        <taxon>Dothideomycetes</taxon>
        <taxon>Dothideomycetes incertae sedis</taxon>
        <taxon>Trypetheliales</taxon>
        <taxon>Trypetheliaceae</taxon>
        <taxon>Viridothelium</taxon>
    </lineage>
</organism>
<protein>
    <submittedName>
        <fullName evidence="2">Uncharacterized protein</fullName>
    </submittedName>
</protein>
<dbReference type="EMBL" id="ML991826">
    <property type="protein sequence ID" value="KAF2231464.1"/>
    <property type="molecule type" value="Genomic_DNA"/>
</dbReference>
<name>A0A6A6H063_VIRVR</name>
<keyword evidence="3" id="KW-1185">Reference proteome</keyword>
<evidence type="ECO:0000313" key="3">
    <source>
        <dbReference type="Proteomes" id="UP000800092"/>
    </source>
</evidence>
<evidence type="ECO:0000313" key="2">
    <source>
        <dbReference type="EMBL" id="KAF2231464.1"/>
    </source>
</evidence>
<gene>
    <name evidence="2" type="ORF">EV356DRAFT_506844</name>
</gene>
<feature type="region of interest" description="Disordered" evidence="1">
    <location>
        <begin position="62"/>
        <end position="93"/>
    </location>
</feature>